<organism evidence="1">
    <name type="scientific">Triticum aestivum</name>
    <name type="common">Wheat</name>
    <dbReference type="NCBI Taxonomy" id="4565"/>
    <lineage>
        <taxon>Eukaryota</taxon>
        <taxon>Viridiplantae</taxon>
        <taxon>Streptophyta</taxon>
        <taxon>Embryophyta</taxon>
        <taxon>Tracheophyta</taxon>
        <taxon>Spermatophyta</taxon>
        <taxon>Magnoliopsida</taxon>
        <taxon>Liliopsida</taxon>
        <taxon>Poales</taxon>
        <taxon>Poaceae</taxon>
        <taxon>BOP clade</taxon>
        <taxon>Pooideae</taxon>
        <taxon>Triticodae</taxon>
        <taxon>Triticeae</taxon>
        <taxon>Triticinae</taxon>
        <taxon>Triticum</taxon>
    </lineage>
</organism>
<dbReference type="Gramene" id="TraesCS2A02G222100.1">
    <property type="protein sequence ID" value="TraesCS2A02G222100.1"/>
    <property type="gene ID" value="TraesCS2A02G222100"/>
</dbReference>
<dbReference type="Gramene" id="TraesCAD_scaffold_102419_01G000100.1">
    <property type="protein sequence ID" value="TraesCAD_scaffold_102419_01G000100.1"/>
    <property type="gene ID" value="TraesCAD_scaffold_102419_01G000100"/>
</dbReference>
<proteinExistence type="predicted"/>
<reference evidence="1" key="2">
    <citation type="submission" date="2018-10" db="UniProtKB">
        <authorList>
            <consortium name="EnsemblPlants"/>
        </authorList>
    </citation>
    <scope>IDENTIFICATION</scope>
</reference>
<keyword evidence="2" id="KW-1185">Reference proteome</keyword>
<name>A0A3B6AVQ7_WHEAT</name>
<dbReference type="EnsemblPlants" id="TraesCS2A02G222100.1">
    <property type="protein sequence ID" value="TraesCS2A02G222100.1"/>
    <property type="gene ID" value="TraesCS2A02G222100"/>
</dbReference>
<dbReference type="AlphaFoldDB" id="A0A3B6AVQ7"/>
<dbReference type="Proteomes" id="UP000019116">
    <property type="component" value="Chromosome 2A"/>
</dbReference>
<protein>
    <submittedName>
        <fullName evidence="1">Uncharacterized protein</fullName>
    </submittedName>
</protein>
<dbReference type="Gramene" id="TraesJAG2A03G00657250.1">
    <property type="protein sequence ID" value="TraesJAG2A03G00657250.1"/>
    <property type="gene ID" value="TraesJAG2A03G00657250"/>
</dbReference>
<dbReference type="Gramene" id="TraesCS2A03G0475900.1">
    <property type="protein sequence ID" value="TraesCS2A03G0475900.1.CDS"/>
    <property type="gene ID" value="TraesCS2A03G0475900"/>
</dbReference>
<accession>A0A3B6AVQ7</accession>
<dbReference type="Gramene" id="TraesNOR2A03G00664830.1">
    <property type="protein sequence ID" value="TraesNOR2A03G00664830.1"/>
    <property type="gene ID" value="TraesNOR2A03G00664830"/>
</dbReference>
<sequence length="117" mass="12436">MAEREAVGVGKEEPLASSAIQVLELDKMSNRLVEAEGEVGKDEGGRTGAASAVRKEHMRWRRGQGGLTSAGERVNKDGLRAQTRLDNAMVAVGRGRGRISLKNSTAAPYCYATPVPA</sequence>
<dbReference type="Gramene" id="TraesWEE_scaffold_020536_01G000300.1">
    <property type="protein sequence ID" value="TraesWEE_scaffold_020536_01G000300.1"/>
    <property type="gene ID" value="TraesWEE_scaffold_020536_01G000300"/>
</dbReference>
<dbReference type="Gramene" id="TraesPARA_EIv1.0_0416380.1">
    <property type="protein sequence ID" value="TraesPARA_EIv1.0_0416380.1.CDS"/>
    <property type="gene ID" value="TraesPARA_EIv1.0_0416380"/>
</dbReference>
<reference evidence="1" key="1">
    <citation type="submission" date="2018-08" db="EMBL/GenBank/DDBJ databases">
        <authorList>
            <person name="Rossello M."/>
        </authorList>
    </citation>
    <scope>NUCLEOTIDE SEQUENCE [LARGE SCALE GENOMIC DNA]</scope>
    <source>
        <strain evidence="1">cv. Chinese Spring</strain>
    </source>
</reference>
<evidence type="ECO:0000313" key="2">
    <source>
        <dbReference type="Proteomes" id="UP000019116"/>
    </source>
</evidence>
<evidence type="ECO:0000313" key="1">
    <source>
        <dbReference type="EnsemblPlants" id="TraesCS2A02G222100.1"/>
    </source>
</evidence>